<dbReference type="InterPro" id="IPR013656">
    <property type="entry name" value="PAS_4"/>
</dbReference>
<dbReference type="Proteomes" id="UP000283805">
    <property type="component" value="Unassembled WGS sequence"/>
</dbReference>
<evidence type="ECO:0000259" key="2">
    <source>
        <dbReference type="Pfam" id="PF08448"/>
    </source>
</evidence>
<dbReference type="NCBIfam" id="TIGR00229">
    <property type="entry name" value="sensory_box"/>
    <property type="match status" value="1"/>
</dbReference>
<gene>
    <name evidence="3" type="ORF">ATJ93_3512</name>
</gene>
<dbReference type="SUPFAM" id="SSF55785">
    <property type="entry name" value="PYP-like sensor domain (PAS domain)"/>
    <property type="match status" value="1"/>
</dbReference>
<feature type="domain" description="PAS fold-4" evidence="2">
    <location>
        <begin position="192"/>
        <end position="291"/>
    </location>
</feature>
<dbReference type="InterPro" id="IPR000014">
    <property type="entry name" value="PAS"/>
</dbReference>
<dbReference type="Gene3D" id="3.30.450.20">
    <property type="entry name" value="PAS domain"/>
    <property type="match status" value="1"/>
</dbReference>
<keyword evidence="4" id="KW-1185">Reference proteome</keyword>
<comment type="caution">
    <text evidence="3">The sequence shown here is derived from an EMBL/GenBank/DDBJ whole genome shotgun (WGS) entry which is preliminary data.</text>
</comment>
<evidence type="ECO:0000313" key="3">
    <source>
        <dbReference type="EMBL" id="RKD93877.1"/>
    </source>
</evidence>
<organism evidence="3 4">
    <name type="scientific">Halopiger aswanensis</name>
    <dbReference type="NCBI Taxonomy" id="148449"/>
    <lineage>
        <taxon>Archaea</taxon>
        <taxon>Methanobacteriati</taxon>
        <taxon>Methanobacteriota</taxon>
        <taxon>Stenosarchaea group</taxon>
        <taxon>Halobacteria</taxon>
        <taxon>Halobacteriales</taxon>
        <taxon>Natrialbaceae</taxon>
        <taxon>Halopiger</taxon>
    </lineage>
</organism>
<dbReference type="InterPro" id="IPR035965">
    <property type="entry name" value="PAS-like_dom_sf"/>
</dbReference>
<sequence length="309" mass="33242">MQEFSTAALGPDLQTRHADITVLVATHRSSLERAAARLEAALCDVYDSDADVDVDLRTLPSFSAPESTPTLLERLADADCLVLEQAASESSAADADVAAVLEAVRRRYPSRPAIVVSDAPPDDGSTPVTDAVRSYRFIDHVRTADLVTTDAVADDPRCDRAYERLARRVRSAIARRRLDGLSTRLLAGIQLSQDAIAVAGPDGRLEAANCWFAAQFGYEHETLCGRSWTDFFTAEAVAHLEATAIPTAADGWRWTGTCTGRRRSGEPIPVRVRLAGLEDGSLVFVVESAVDEDDGESADGEESVLDGEP</sequence>
<name>A0A419WEI8_9EURY</name>
<feature type="region of interest" description="Disordered" evidence="1">
    <location>
        <begin position="290"/>
        <end position="309"/>
    </location>
</feature>
<dbReference type="Pfam" id="PF08448">
    <property type="entry name" value="PAS_4"/>
    <property type="match status" value="1"/>
</dbReference>
<accession>A0A419WEI8</accession>
<dbReference type="EMBL" id="RAPO01000003">
    <property type="protein sequence ID" value="RKD93877.1"/>
    <property type="molecule type" value="Genomic_DNA"/>
</dbReference>
<protein>
    <submittedName>
        <fullName evidence="3">PAS domain S-box-containing protein</fullName>
    </submittedName>
</protein>
<evidence type="ECO:0000313" key="4">
    <source>
        <dbReference type="Proteomes" id="UP000283805"/>
    </source>
</evidence>
<dbReference type="CDD" id="cd00130">
    <property type="entry name" value="PAS"/>
    <property type="match status" value="1"/>
</dbReference>
<dbReference type="OrthoDB" id="8127at2157"/>
<proteinExistence type="predicted"/>
<dbReference type="RefSeq" id="WP_120245861.1">
    <property type="nucleotide sequence ID" value="NZ_RAPO01000003.1"/>
</dbReference>
<dbReference type="AlphaFoldDB" id="A0A419WEI8"/>
<evidence type="ECO:0000256" key="1">
    <source>
        <dbReference type="SAM" id="MobiDB-lite"/>
    </source>
</evidence>
<reference evidence="3 4" key="1">
    <citation type="submission" date="2018-09" db="EMBL/GenBank/DDBJ databases">
        <title>Genomic Encyclopedia of Archaeal and Bacterial Type Strains, Phase II (KMG-II): from individual species to whole genera.</title>
        <authorList>
            <person name="Goeker M."/>
        </authorList>
    </citation>
    <scope>NUCLEOTIDE SEQUENCE [LARGE SCALE GENOMIC DNA]</scope>
    <source>
        <strain evidence="3 4">DSM 13151</strain>
    </source>
</reference>